<dbReference type="PROSITE" id="PS50894">
    <property type="entry name" value="HPT"/>
    <property type="match status" value="1"/>
</dbReference>
<proteinExistence type="predicted"/>
<dbReference type="SUPFAM" id="SSF47226">
    <property type="entry name" value="Histidine-containing phosphotransfer domain, HPT domain"/>
    <property type="match status" value="1"/>
</dbReference>
<dbReference type="InterPro" id="IPR036641">
    <property type="entry name" value="HPT_dom_sf"/>
</dbReference>
<dbReference type="RefSeq" id="WP_289963179.1">
    <property type="nucleotide sequence ID" value="NZ_JAUEOZ010000002.1"/>
</dbReference>
<dbReference type="Proteomes" id="UP001169719">
    <property type="component" value="Unassembled WGS sequence"/>
</dbReference>
<evidence type="ECO:0000259" key="3">
    <source>
        <dbReference type="PROSITE" id="PS50894"/>
    </source>
</evidence>
<gene>
    <name evidence="4" type="ORF">QWJ08_17375</name>
</gene>
<feature type="domain" description="HPt" evidence="3">
    <location>
        <begin position="14"/>
        <end position="108"/>
    </location>
</feature>
<keyword evidence="5" id="KW-1185">Reference proteome</keyword>
<evidence type="ECO:0000256" key="1">
    <source>
        <dbReference type="ARBA" id="ARBA00023012"/>
    </source>
</evidence>
<evidence type="ECO:0000256" key="2">
    <source>
        <dbReference type="PROSITE-ProRule" id="PRU00110"/>
    </source>
</evidence>
<accession>A0ABT7Y4Z0</accession>
<comment type="caution">
    <text evidence="4">The sequence shown here is derived from an EMBL/GenBank/DDBJ whole genome shotgun (WGS) entry which is preliminary data.</text>
</comment>
<protein>
    <recommendedName>
        <fullName evidence="3">HPt domain-containing protein</fullName>
    </recommendedName>
</protein>
<sequence length="108" mass="12412">MIDITQLEDMFEGDKELIQALFLAYLDDNTDAHKKVETYTSQGDFEQLFFICHTLYGTLNNLCEFEITPNLKKLEEAARDGNLSGEEDLAKVLTELPKIEQQMQTYLA</sequence>
<dbReference type="EMBL" id="JAUEOZ010000002">
    <property type="protein sequence ID" value="MDN2483118.1"/>
    <property type="molecule type" value="Genomic_DNA"/>
</dbReference>
<feature type="modified residue" description="Phosphohistidine" evidence="2">
    <location>
        <position position="53"/>
    </location>
</feature>
<name>A0ABT7Y4Z0_9VIBR</name>
<evidence type="ECO:0000313" key="5">
    <source>
        <dbReference type="Proteomes" id="UP001169719"/>
    </source>
</evidence>
<evidence type="ECO:0000313" key="4">
    <source>
        <dbReference type="EMBL" id="MDN2483118.1"/>
    </source>
</evidence>
<keyword evidence="2" id="KW-0597">Phosphoprotein</keyword>
<reference evidence="4" key="1">
    <citation type="submission" date="2024-05" db="EMBL/GenBank/DDBJ databases">
        <title>Genome Sequences of Four Agar- Degrading Marine Bacteria.</title>
        <authorList>
            <person name="Phillips E.K."/>
            <person name="Shaffer J.C."/>
            <person name="Henson M.W."/>
            <person name="Temperton B."/>
            <person name="Thrash C.J."/>
            <person name="Martin M.O."/>
        </authorList>
    </citation>
    <scope>NUCLEOTIDE SEQUENCE</scope>
    <source>
        <strain evidence="4">EKP203</strain>
    </source>
</reference>
<dbReference type="InterPro" id="IPR008207">
    <property type="entry name" value="Sig_transdc_His_kin_Hpt_dom"/>
</dbReference>
<keyword evidence="1" id="KW-0902">Two-component regulatory system</keyword>
<dbReference type="Gene3D" id="1.20.120.160">
    <property type="entry name" value="HPT domain"/>
    <property type="match status" value="1"/>
</dbReference>
<organism evidence="4 5">
    <name type="scientific">Vibrio agarivorans</name>
    <dbReference type="NCBI Taxonomy" id="153622"/>
    <lineage>
        <taxon>Bacteria</taxon>
        <taxon>Pseudomonadati</taxon>
        <taxon>Pseudomonadota</taxon>
        <taxon>Gammaproteobacteria</taxon>
        <taxon>Vibrionales</taxon>
        <taxon>Vibrionaceae</taxon>
        <taxon>Vibrio</taxon>
    </lineage>
</organism>